<reference evidence="10" key="1">
    <citation type="submission" date="2023-11" db="EMBL/GenBank/DDBJ databases">
        <authorList>
            <person name="Alioto T."/>
            <person name="Alioto T."/>
            <person name="Gomez Garrido J."/>
        </authorList>
    </citation>
    <scope>NUCLEOTIDE SEQUENCE</scope>
</reference>
<comment type="caution">
    <text evidence="10">The sequence shown here is derived from an EMBL/GenBank/DDBJ whole genome shotgun (WGS) entry which is preliminary data.</text>
</comment>
<accession>A0AAI8YW39</accession>
<dbReference type="CDD" id="cd22908">
    <property type="entry name" value="HFD_NFYC-like"/>
    <property type="match status" value="1"/>
</dbReference>
<dbReference type="EMBL" id="CAVMBE010000014">
    <property type="protein sequence ID" value="CAK3939718.1"/>
    <property type="molecule type" value="Genomic_DNA"/>
</dbReference>
<comment type="subcellular location">
    <subcellularLocation>
        <location evidence="1">Nucleus</location>
    </subcellularLocation>
</comment>
<dbReference type="GO" id="GO:0001228">
    <property type="term" value="F:DNA-binding transcription activator activity, RNA polymerase II-specific"/>
    <property type="evidence" value="ECO:0007669"/>
    <property type="project" value="TreeGrafter"/>
</dbReference>
<evidence type="ECO:0000313" key="10">
    <source>
        <dbReference type="EMBL" id="CAK3939718.1"/>
    </source>
</evidence>
<dbReference type="Gene3D" id="1.10.20.10">
    <property type="entry name" value="Histone, subunit A"/>
    <property type="match status" value="1"/>
</dbReference>
<feature type="domain" description="Core Histone H2A/H2B/H3" evidence="9">
    <location>
        <begin position="88"/>
        <end position="158"/>
    </location>
</feature>
<dbReference type="Proteomes" id="UP001296104">
    <property type="component" value="Unassembled WGS sequence"/>
</dbReference>
<keyword evidence="5" id="KW-0804">Transcription</keyword>
<keyword evidence="4" id="KW-0010">Activator</keyword>
<evidence type="ECO:0000256" key="7">
    <source>
        <dbReference type="ARBA" id="ARBA00038129"/>
    </source>
</evidence>
<keyword evidence="3" id="KW-0238">DNA-binding</keyword>
<dbReference type="AlphaFoldDB" id="A0AAI8YW39"/>
<name>A0AAI8YW39_9PEZI</name>
<evidence type="ECO:0000256" key="2">
    <source>
        <dbReference type="ARBA" id="ARBA00023015"/>
    </source>
</evidence>
<dbReference type="SUPFAM" id="SSF47113">
    <property type="entry name" value="Histone-fold"/>
    <property type="match status" value="1"/>
</dbReference>
<keyword evidence="11" id="KW-1185">Reference proteome</keyword>
<dbReference type="GO" id="GO:0016602">
    <property type="term" value="C:CCAAT-binding factor complex"/>
    <property type="evidence" value="ECO:0007669"/>
    <property type="project" value="TreeGrafter"/>
</dbReference>
<protein>
    <submittedName>
        <fullName evidence="10">Transcriptional activator HAP5</fullName>
    </submittedName>
</protein>
<dbReference type="Pfam" id="PF00125">
    <property type="entry name" value="Histone"/>
    <property type="match status" value="1"/>
</dbReference>
<evidence type="ECO:0000256" key="8">
    <source>
        <dbReference type="SAM" id="MobiDB-lite"/>
    </source>
</evidence>
<keyword evidence="6" id="KW-0539">Nucleus</keyword>
<feature type="compositionally biased region" description="Low complexity" evidence="8">
    <location>
        <begin position="202"/>
        <end position="215"/>
    </location>
</feature>
<evidence type="ECO:0000256" key="6">
    <source>
        <dbReference type="ARBA" id="ARBA00023242"/>
    </source>
</evidence>
<feature type="compositionally biased region" description="Low complexity" evidence="8">
    <location>
        <begin position="249"/>
        <end position="296"/>
    </location>
</feature>
<dbReference type="InterPro" id="IPR009072">
    <property type="entry name" value="Histone-fold"/>
</dbReference>
<evidence type="ECO:0000313" key="11">
    <source>
        <dbReference type="Proteomes" id="UP001296104"/>
    </source>
</evidence>
<dbReference type="GO" id="GO:0000978">
    <property type="term" value="F:RNA polymerase II cis-regulatory region sequence-specific DNA binding"/>
    <property type="evidence" value="ECO:0007669"/>
    <property type="project" value="TreeGrafter"/>
</dbReference>
<dbReference type="GO" id="GO:0046982">
    <property type="term" value="F:protein heterodimerization activity"/>
    <property type="evidence" value="ECO:0007669"/>
    <property type="project" value="InterPro"/>
</dbReference>
<feature type="compositionally biased region" description="Low complexity" evidence="8">
    <location>
        <begin position="223"/>
        <end position="237"/>
    </location>
</feature>
<evidence type="ECO:0000256" key="3">
    <source>
        <dbReference type="ARBA" id="ARBA00023125"/>
    </source>
</evidence>
<evidence type="ECO:0000256" key="4">
    <source>
        <dbReference type="ARBA" id="ARBA00023159"/>
    </source>
</evidence>
<feature type="region of interest" description="Disordered" evidence="8">
    <location>
        <begin position="175"/>
        <end position="315"/>
    </location>
</feature>
<evidence type="ECO:0000259" key="9">
    <source>
        <dbReference type="Pfam" id="PF00125"/>
    </source>
</evidence>
<gene>
    <name evidence="10" type="ORF">LECACI_7A003078</name>
</gene>
<dbReference type="InterPro" id="IPR007125">
    <property type="entry name" value="H2A/H2B/H3"/>
</dbReference>
<keyword evidence="2" id="KW-0805">Transcription regulation</keyword>
<dbReference type="FunFam" id="1.10.20.10:FF:000017">
    <property type="entry name" value="Ccaat-binding factor complex subunit"/>
    <property type="match status" value="1"/>
</dbReference>
<sequence>MNAPYGVPQGQPAAVPKRYDGKNGAPLYDSAHGGHYGASAAIAAGGHAPPPETFTGHWQNVSQGLSGPYRDILNTYWQNQVTKLETDEHDYKLHQLPLARIKKVMKADPEVKMISAEAPILFAKGCDIFITELTMRAWIHAEENKRRTLQRSDIASALAKSDMFDFLIDIVPREDATPQHKRRPEYTQGGNYVDPSQGEAGPSGMQPQPPQMGGQPDFGGVEQQHMPPQQYQQQMGAYPPPQPQGQYGGQQMFDPSMYGGQPGAYPMGQMQQMPQQTMYPSQQPGHPPMGQQYPPGQQGGADEQDAEGEQDYGNG</sequence>
<feature type="compositionally biased region" description="Acidic residues" evidence="8">
    <location>
        <begin position="302"/>
        <end position="315"/>
    </location>
</feature>
<dbReference type="PANTHER" id="PTHR10252">
    <property type="entry name" value="HISTONE-LIKE TRANSCRIPTION FACTOR CCAAT-RELATED"/>
    <property type="match status" value="1"/>
</dbReference>
<dbReference type="PANTHER" id="PTHR10252:SF8">
    <property type="entry name" value="NUCLEAR TRANSCRIPTION FACTOR Y SUBUNIT GAMMA"/>
    <property type="match status" value="1"/>
</dbReference>
<proteinExistence type="inferred from homology"/>
<evidence type="ECO:0000256" key="5">
    <source>
        <dbReference type="ARBA" id="ARBA00023163"/>
    </source>
</evidence>
<organism evidence="10 11">
    <name type="scientific">Lecanosticta acicola</name>
    <dbReference type="NCBI Taxonomy" id="111012"/>
    <lineage>
        <taxon>Eukaryota</taxon>
        <taxon>Fungi</taxon>
        <taxon>Dikarya</taxon>
        <taxon>Ascomycota</taxon>
        <taxon>Pezizomycotina</taxon>
        <taxon>Dothideomycetes</taxon>
        <taxon>Dothideomycetidae</taxon>
        <taxon>Mycosphaerellales</taxon>
        <taxon>Mycosphaerellaceae</taxon>
        <taxon>Lecanosticta</taxon>
    </lineage>
</organism>
<comment type="similarity">
    <text evidence="7">Belongs to the NFYC/HAP5 subunit family.</text>
</comment>
<dbReference type="InterPro" id="IPR050568">
    <property type="entry name" value="Transcr_DNA_Rep_Reg"/>
</dbReference>
<evidence type="ECO:0000256" key="1">
    <source>
        <dbReference type="ARBA" id="ARBA00004123"/>
    </source>
</evidence>